<sequence length="283" mass="31994">MGNYRFRLSDMIPNVWFYKLKDMGRTRRNHRSSGGGGGGCNDNTRKKQSPHQPHSFYPRKSYHFTREHIPAGGGFETKSKSSKQLSGKINPRKSTSGDSSNLQKEFRSDCILTTEFSCKLMSSEADELKVELPPIKCRRSSVSVKVAKEETITVKETTKKNSCVKKFTVNSPGVKLRVNSPRIASRRIHGRRSASSSSSSSLSGSFAVVKFSSDPQRDFKESMVEMIMENNIRASKDLEDLLACYLSLNSNEYHDIIVKQNLDKLSLFRKWTTDKETKTSMIV</sequence>
<evidence type="ECO:0000256" key="5">
    <source>
        <dbReference type="ARBA" id="ARBA00023242"/>
    </source>
</evidence>
<feature type="region of interest" description="Disordered" evidence="7">
    <location>
        <begin position="26"/>
        <end position="101"/>
    </location>
</feature>
<organism evidence="9 10">
    <name type="scientific">Hibiscus syriacus</name>
    <name type="common">Rose of Sharon</name>
    <dbReference type="NCBI Taxonomy" id="106335"/>
    <lineage>
        <taxon>Eukaryota</taxon>
        <taxon>Viridiplantae</taxon>
        <taxon>Streptophyta</taxon>
        <taxon>Embryophyta</taxon>
        <taxon>Tracheophyta</taxon>
        <taxon>Spermatophyta</taxon>
        <taxon>Magnoliopsida</taxon>
        <taxon>eudicotyledons</taxon>
        <taxon>Gunneridae</taxon>
        <taxon>Pentapetalae</taxon>
        <taxon>rosids</taxon>
        <taxon>malvids</taxon>
        <taxon>Malvales</taxon>
        <taxon>Malvaceae</taxon>
        <taxon>Malvoideae</taxon>
        <taxon>Hibiscus</taxon>
    </lineage>
</organism>
<comment type="caution">
    <text evidence="9">The sequence shown here is derived from an EMBL/GenBank/DDBJ whole genome shotgun (WGS) entry which is preliminary data.</text>
</comment>
<evidence type="ECO:0000313" key="10">
    <source>
        <dbReference type="Proteomes" id="UP000436088"/>
    </source>
</evidence>
<dbReference type="PROSITE" id="PS51754">
    <property type="entry name" value="OVATE"/>
    <property type="match status" value="1"/>
</dbReference>
<name>A0A6A2WHE1_HIBSY</name>
<keyword evidence="4 6" id="KW-0804">Transcription</keyword>
<feature type="domain" description="OVATE" evidence="8">
    <location>
        <begin position="208"/>
        <end position="267"/>
    </location>
</feature>
<dbReference type="PANTHER" id="PTHR33057">
    <property type="entry name" value="TRANSCRIPTION REPRESSOR OFP7-RELATED"/>
    <property type="match status" value="1"/>
</dbReference>
<dbReference type="AlphaFoldDB" id="A0A6A2WHE1"/>
<evidence type="ECO:0000256" key="2">
    <source>
        <dbReference type="ARBA" id="ARBA00022491"/>
    </source>
</evidence>
<dbReference type="InterPro" id="IPR025830">
    <property type="entry name" value="DNA_bnd_dom_ovate"/>
</dbReference>
<reference evidence="9" key="1">
    <citation type="submission" date="2019-09" db="EMBL/GenBank/DDBJ databases">
        <title>Draft genome information of white flower Hibiscus syriacus.</title>
        <authorList>
            <person name="Kim Y.-M."/>
        </authorList>
    </citation>
    <scope>NUCLEOTIDE SEQUENCE [LARGE SCALE GENOMIC DNA]</scope>
    <source>
        <strain evidence="9">YM2019G1</strain>
    </source>
</reference>
<dbReference type="GO" id="GO:0003677">
    <property type="term" value="F:DNA binding"/>
    <property type="evidence" value="ECO:0007669"/>
    <property type="project" value="InterPro"/>
</dbReference>
<dbReference type="InterPro" id="IPR006458">
    <property type="entry name" value="Ovate_C"/>
</dbReference>
<feature type="compositionally biased region" description="Polar residues" evidence="7">
    <location>
        <begin position="82"/>
        <end position="101"/>
    </location>
</feature>
<gene>
    <name evidence="9" type="ORF">F3Y22_tig00116971pilonHSYRG00329</name>
</gene>
<keyword evidence="5 6" id="KW-0539">Nucleus</keyword>
<dbReference type="InterPro" id="IPR038933">
    <property type="entry name" value="Ovate"/>
</dbReference>
<dbReference type="PANTHER" id="PTHR33057:SF82">
    <property type="entry name" value="TRANSCRIPTION REPRESSOR OFP5"/>
    <property type="match status" value="1"/>
</dbReference>
<accession>A0A6A2WHE1</accession>
<evidence type="ECO:0000313" key="9">
    <source>
        <dbReference type="EMBL" id="KAE8658383.1"/>
    </source>
</evidence>
<dbReference type="Pfam" id="PF13724">
    <property type="entry name" value="DNA_binding_2"/>
    <property type="match status" value="1"/>
</dbReference>
<evidence type="ECO:0000256" key="1">
    <source>
        <dbReference type="ARBA" id="ARBA00004123"/>
    </source>
</evidence>
<dbReference type="Proteomes" id="UP000436088">
    <property type="component" value="Unassembled WGS sequence"/>
</dbReference>
<evidence type="ECO:0000259" key="8">
    <source>
        <dbReference type="PROSITE" id="PS51754"/>
    </source>
</evidence>
<proteinExistence type="predicted"/>
<dbReference type="Pfam" id="PF04844">
    <property type="entry name" value="Ovate"/>
    <property type="match status" value="1"/>
</dbReference>
<evidence type="ECO:0000256" key="4">
    <source>
        <dbReference type="ARBA" id="ARBA00023163"/>
    </source>
</evidence>
<evidence type="ECO:0000256" key="6">
    <source>
        <dbReference type="RuleBase" id="RU367028"/>
    </source>
</evidence>
<protein>
    <recommendedName>
        <fullName evidence="6">Transcription repressor</fullName>
    </recommendedName>
    <alternativeName>
        <fullName evidence="6">Ovate family protein</fullName>
    </alternativeName>
</protein>
<keyword evidence="10" id="KW-1185">Reference proteome</keyword>
<evidence type="ECO:0000256" key="7">
    <source>
        <dbReference type="SAM" id="MobiDB-lite"/>
    </source>
</evidence>
<dbReference type="GO" id="GO:0005634">
    <property type="term" value="C:nucleus"/>
    <property type="evidence" value="ECO:0007669"/>
    <property type="project" value="UniProtKB-SubCell"/>
</dbReference>
<comment type="function">
    <text evidence="6">Transcriptional repressor that regulates multiple aspects of plant growth and development.</text>
</comment>
<evidence type="ECO:0000256" key="3">
    <source>
        <dbReference type="ARBA" id="ARBA00023015"/>
    </source>
</evidence>
<dbReference type="NCBIfam" id="TIGR01568">
    <property type="entry name" value="A_thal_3678"/>
    <property type="match status" value="1"/>
</dbReference>
<keyword evidence="3 6" id="KW-0805">Transcription regulation</keyword>
<dbReference type="GO" id="GO:0045892">
    <property type="term" value="P:negative regulation of DNA-templated transcription"/>
    <property type="evidence" value="ECO:0007669"/>
    <property type="project" value="UniProtKB-UniRule"/>
</dbReference>
<dbReference type="EMBL" id="VEPZ02001744">
    <property type="protein sequence ID" value="KAE8658383.1"/>
    <property type="molecule type" value="Genomic_DNA"/>
</dbReference>
<keyword evidence="2 6" id="KW-0678">Repressor</keyword>
<comment type="subcellular location">
    <subcellularLocation>
        <location evidence="1 6">Nucleus</location>
    </subcellularLocation>
</comment>